<accession>A0ABP7GAE3</accession>
<name>A0ABP7GAE3_9MICO</name>
<feature type="domain" description="Bacterial bifunctional deaminase-reductase C-terminal" evidence="4">
    <location>
        <begin position="20"/>
        <end position="230"/>
    </location>
</feature>
<dbReference type="PANTHER" id="PTHR38011:SF7">
    <property type="entry name" value="2,5-DIAMINO-6-RIBOSYLAMINO-4(3H)-PYRIMIDINONE 5'-PHOSPHATE REDUCTASE"/>
    <property type="match status" value="1"/>
</dbReference>
<dbReference type="EMBL" id="BAABAF010000003">
    <property type="protein sequence ID" value="GAA3760142.1"/>
    <property type="molecule type" value="Genomic_DNA"/>
</dbReference>
<dbReference type="RefSeq" id="WP_344781337.1">
    <property type="nucleotide sequence ID" value="NZ_BAABAF010000003.1"/>
</dbReference>
<keyword evidence="6" id="KW-1185">Reference proteome</keyword>
<evidence type="ECO:0000313" key="6">
    <source>
        <dbReference type="Proteomes" id="UP001500540"/>
    </source>
</evidence>
<dbReference type="InterPro" id="IPR024072">
    <property type="entry name" value="DHFR-like_dom_sf"/>
</dbReference>
<gene>
    <name evidence="5" type="ORF">GCM10022240_10870</name>
</gene>
<comment type="caution">
    <text evidence="5">The sequence shown here is derived from an EMBL/GenBank/DDBJ whole genome shotgun (WGS) entry which is preliminary data.</text>
</comment>
<proteinExistence type="predicted"/>
<protein>
    <submittedName>
        <fullName evidence="5">Pyrimidine reductase family protein</fullName>
    </submittedName>
</protein>
<dbReference type="Pfam" id="PF01872">
    <property type="entry name" value="RibD_C"/>
    <property type="match status" value="1"/>
</dbReference>
<dbReference type="NCBIfam" id="NF010663">
    <property type="entry name" value="PRK14059.1-1"/>
    <property type="match status" value="1"/>
</dbReference>
<dbReference type="InterPro" id="IPR002734">
    <property type="entry name" value="RibDG_C"/>
</dbReference>
<sequence length="235" mass="25192">MRFTRDELFAAYALDDRTRPRVRMNFVASADGAVTLNGHSGSLGGQSDRDAMEVLRALADVILVGAGTVRVEGYGGLVPQERDAAWRRAHGLSAQPRLAVVSGRLDLRPDAPVFTEASTRPLVITHAEAPADRRRALAEVADIVDCGQDAVDLSVMKRELATRGLPQVLCEGGPHLFGSLLDAGQVDELCLTLAPRLVGGAAGRIVQGASEADRGFDLHGVLRDDEGYVLLRYVR</sequence>
<evidence type="ECO:0000256" key="1">
    <source>
        <dbReference type="ARBA" id="ARBA00005104"/>
    </source>
</evidence>
<keyword evidence="3" id="KW-0560">Oxidoreductase</keyword>
<comment type="pathway">
    <text evidence="1">Cofactor biosynthesis; riboflavin biosynthesis.</text>
</comment>
<dbReference type="SUPFAM" id="SSF53597">
    <property type="entry name" value="Dihydrofolate reductase-like"/>
    <property type="match status" value="1"/>
</dbReference>
<reference evidence="6" key="1">
    <citation type="journal article" date="2019" name="Int. J. Syst. Evol. Microbiol.">
        <title>The Global Catalogue of Microorganisms (GCM) 10K type strain sequencing project: providing services to taxonomists for standard genome sequencing and annotation.</title>
        <authorList>
            <consortium name="The Broad Institute Genomics Platform"/>
            <consortium name="The Broad Institute Genome Sequencing Center for Infectious Disease"/>
            <person name="Wu L."/>
            <person name="Ma J."/>
        </authorList>
    </citation>
    <scope>NUCLEOTIDE SEQUENCE [LARGE SCALE GENOMIC DNA]</scope>
    <source>
        <strain evidence="6">JCM 16950</strain>
    </source>
</reference>
<dbReference type="Proteomes" id="UP001500540">
    <property type="component" value="Unassembled WGS sequence"/>
</dbReference>
<dbReference type="PANTHER" id="PTHR38011">
    <property type="entry name" value="DIHYDROFOLATE REDUCTASE FAMILY PROTEIN (AFU_ORTHOLOGUE AFUA_8G06820)"/>
    <property type="match status" value="1"/>
</dbReference>
<keyword evidence="2" id="KW-0521">NADP</keyword>
<evidence type="ECO:0000256" key="3">
    <source>
        <dbReference type="ARBA" id="ARBA00023002"/>
    </source>
</evidence>
<evidence type="ECO:0000256" key="2">
    <source>
        <dbReference type="ARBA" id="ARBA00022857"/>
    </source>
</evidence>
<dbReference type="InterPro" id="IPR050765">
    <property type="entry name" value="Riboflavin_Biosynth_HTPR"/>
</dbReference>
<dbReference type="Gene3D" id="3.40.430.10">
    <property type="entry name" value="Dihydrofolate Reductase, subunit A"/>
    <property type="match status" value="1"/>
</dbReference>
<organism evidence="5 6">
    <name type="scientific">Microbacterium kribbense</name>
    <dbReference type="NCBI Taxonomy" id="433645"/>
    <lineage>
        <taxon>Bacteria</taxon>
        <taxon>Bacillati</taxon>
        <taxon>Actinomycetota</taxon>
        <taxon>Actinomycetes</taxon>
        <taxon>Micrococcales</taxon>
        <taxon>Microbacteriaceae</taxon>
        <taxon>Microbacterium</taxon>
    </lineage>
</organism>
<evidence type="ECO:0000259" key="4">
    <source>
        <dbReference type="Pfam" id="PF01872"/>
    </source>
</evidence>
<evidence type="ECO:0000313" key="5">
    <source>
        <dbReference type="EMBL" id="GAA3760142.1"/>
    </source>
</evidence>